<dbReference type="Proteomes" id="UP001234178">
    <property type="component" value="Unassembled WGS sequence"/>
</dbReference>
<accession>A0ABR0B8E3</accession>
<evidence type="ECO:0000313" key="2">
    <source>
        <dbReference type="Proteomes" id="UP001234178"/>
    </source>
</evidence>
<keyword evidence="2" id="KW-1185">Reference proteome</keyword>
<reference evidence="1 2" key="1">
    <citation type="journal article" date="2023" name="Nucleic Acids Res.">
        <title>The hologenome of Daphnia magna reveals possible DNA methylation and microbiome-mediated evolution of the host genome.</title>
        <authorList>
            <person name="Chaturvedi A."/>
            <person name="Li X."/>
            <person name="Dhandapani V."/>
            <person name="Marshall H."/>
            <person name="Kissane S."/>
            <person name="Cuenca-Cambronero M."/>
            <person name="Asole G."/>
            <person name="Calvet F."/>
            <person name="Ruiz-Romero M."/>
            <person name="Marangio P."/>
            <person name="Guigo R."/>
            <person name="Rago D."/>
            <person name="Mirbahai L."/>
            <person name="Eastwood N."/>
            <person name="Colbourne J.K."/>
            <person name="Zhou J."/>
            <person name="Mallon E."/>
            <person name="Orsini L."/>
        </authorList>
    </citation>
    <scope>NUCLEOTIDE SEQUENCE [LARGE SCALE GENOMIC DNA]</scope>
    <source>
        <strain evidence="1">LRV0_1</strain>
    </source>
</reference>
<name>A0ABR0B8E3_9CRUS</name>
<sequence length="120" mass="13241">MTAVCGPRSNVKPATHFFATFIGLASSSTETQSTEMFPPAQRPTSAYMWLQLYRTHVGEGEQRAGPTGCKQLSEGSAFQASSFYTPLTFGPVVIILLHEINRPVQKIVQDKSFRRCVTDV</sequence>
<organism evidence="1 2">
    <name type="scientific">Daphnia magna</name>
    <dbReference type="NCBI Taxonomy" id="35525"/>
    <lineage>
        <taxon>Eukaryota</taxon>
        <taxon>Metazoa</taxon>
        <taxon>Ecdysozoa</taxon>
        <taxon>Arthropoda</taxon>
        <taxon>Crustacea</taxon>
        <taxon>Branchiopoda</taxon>
        <taxon>Diplostraca</taxon>
        <taxon>Cladocera</taxon>
        <taxon>Anomopoda</taxon>
        <taxon>Daphniidae</taxon>
        <taxon>Daphnia</taxon>
    </lineage>
</organism>
<evidence type="ECO:0000313" key="1">
    <source>
        <dbReference type="EMBL" id="KAK4037973.1"/>
    </source>
</evidence>
<proteinExistence type="predicted"/>
<dbReference type="EMBL" id="JAOYFB010000040">
    <property type="protein sequence ID" value="KAK4037973.1"/>
    <property type="molecule type" value="Genomic_DNA"/>
</dbReference>
<comment type="caution">
    <text evidence="1">The sequence shown here is derived from an EMBL/GenBank/DDBJ whole genome shotgun (WGS) entry which is preliminary data.</text>
</comment>
<gene>
    <name evidence="1" type="ORF">OUZ56_029996</name>
</gene>
<protein>
    <submittedName>
        <fullName evidence="1">Uncharacterized protein</fullName>
    </submittedName>
</protein>